<dbReference type="Proteomes" id="UP001152876">
    <property type="component" value="Unassembled WGS sequence"/>
</dbReference>
<evidence type="ECO:0000313" key="2">
    <source>
        <dbReference type="Proteomes" id="UP001152876"/>
    </source>
</evidence>
<accession>A0A9X4P108</accession>
<dbReference type="InterPro" id="IPR013362">
    <property type="entry name" value="Pilus_4_PilV"/>
</dbReference>
<name>A0A9X4P108_9BURK</name>
<comment type="caution">
    <text evidence="1">The sequence shown here is derived from an EMBL/GenBank/DDBJ whole genome shotgun (WGS) entry which is preliminary data.</text>
</comment>
<dbReference type="AlphaFoldDB" id="A0A9X4P108"/>
<organism evidence="1 2">
    <name type="scientific">Hydrogenophaga taeniospiralis CCUG 15921</name>
    <dbReference type="NCBI Taxonomy" id="1281780"/>
    <lineage>
        <taxon>Bacteria</taxon>
        <taxon>Pseudomonadati</taxon>
        <taxon>Pseudomonadota</taxon>
        <taxon>Betaproteobacteria</taxon>
        <taxon>Burkholderiales</taxon>
        <taxon>Comamonadaceae</taxon>
        <taxon>Hydrogenophaga</taxon>
    </lineage>
</organism>
<evidence type="ECO:0000313" key="1">
    <source>
        <dbReference type="EMBL" id="MDG5974008.1"/>
    </source>
</evidence>
<dbReference type="EMBL" id="AOGK01000001">
    <property type="protein sequence ID" value="MDG5974008.1"/>
    <property type="molecule type" value="Genomic_DNA"/>
</dbReference>
<dbReference type="NCBIfam" id="TIGR02523">
    <property type="entry name" value="type_IV_pilV"/>
    <property type="match status" value="1"/>
</dbReference>
<keyword evidence="2" id="KW-1185">Reference proteome</keyword>
<sequence length="144" mass="15043">MLETLVAVLVLAVGLLGMAGLQLNTIKTTRSSEFRSQAVMLSYAILDAMRADRAGALGGAYNTATSNTLPLKAVCSAAGITATTLADNTKKSWVGRLRSTMGDRDSTCGAVFCHADGECTIQIKWDDTLAGGLGAQTVTTRSRL</sequence>
<gene>
    <name evidence="1" type="ORF">H010_02005</name>
</gene>
<reference evidence="1" key="1">
    <citation type="submission" date="2013-01" db="EMBL/GenBank/DDBJ databases">
        <title>Genome draft of Hydrogenophaga taeniospiralis 2K1.</title>
        <authorList>
            <person name="Gomila M."/>
            <person name="Lalucat J."/>
        </authorList>
    </citation>
    <scope>NUCLEOTIDE SEQUENCE</scope>
    <source>
        <strain evidence="1">CCUG 15921</strain>
    </source>
</reference>
<protein>
    <submittedName>
        <fullName evidence="1">Prepilin-like protein</fullName>
    </submittedName>
</protein>
<proteinExistence type="predicted"/>